<dbReference type="AlphaFoldDB" id="A0A6A6Q7J7"/>
<accession>A0A6A6Q7J7</accession>
<evidence type="ECO:0008006" key="3">
    <source>
        <dbReference type="Google" id="ProtNLM"/>
    </source>
</evidence>
<reference evidence="1" key="1">
    <citation type="journal article" date="2020" name="Stud. Mycol.">
        <title>101 Dothideomycetes genomes: a test case for predicting lifestyles and emergence of pathogens.</title>
        <authorList>
            <person name="Haridas S."/>
            <person name="Albert R."/>
            <person name="Binder M."/>
            <person name="Bloem J."/>
            <person name="Labutti K."/>
            <person name="Salamov A."/>
            <person name="Andreopoulos B."/>
            <person name="Baker S."/>
            <person name="Barry K."/>
            <person name="Bills G."/>
            <person name="Bluhm B."/>
            <person name="Cannon C."/>
            <person name="Castanera R."/>
            <person name="Culley D."/>
            <person name="Daum C."/>
            <person name="Ezra D."/>
            <person name="Gonzalez J."/>
            <person name="Henrissat B."/>
            <person name="Kuo A."/>
            <person name="Liang C."/>
            <person name="Lipzen A."/>
            <person name="Lutzoni F."/>
            <person name="Magnuson J."/>
            <person name="Mondo S."/>
            <person name="Nolan M."/>
            <person name="Ohm R."/>
            <person name="Pangilinan J."/>
            <person name="Park H.-J."/>
            <person name="Ramirez L."/>
            <person name="Alfaro M."/>
            <person name="Sun H."/>
            <person name="Tritt A."/>
            <person name="Yoshinaga Y."/>
            <person name="Zwiers L.-H."/>
            <person name="Turgeon B."/>
            <person name="Goodwin S."/>
            <person name="Spatafora J."/>
            <person name="Crous P."/>
            <person name="Grigoriev I."/>
        </authorList>
    </citation>
    <scope>NUCLEOTIDE SEQUENCE</scope>
    <source>
        <strain evidence="1">CBS 113389</strain>
    </source>
</reference>
<evidence type="ECO:0000313" key="1">
    <source>
        <dbReference type="EMBL" id="KAF2488019.1"/>
    </source>
</evidence>
<gene>
    <name evidence="1" type="ORF">BDY17DRAFT_290113</name>
</gene>
<evidence type="ECO:0000313" key="2">
    <source>
        <dbReference type="Proteomes" id="UP000799767"/>
    </source>
</evidence>
<sequence>MATLLQLPVELRLKIYSMAISSRPNVINIDEGASSSEPPRSTLAKSLAAVDQELTREMIPIYWSTNIFETYLLNGMGHYIPTDWTFHRWLKDIVKDSATCIRHLRFKGMLRIPLDHEQDCIFTVDVDLRRRKTWVWNKSGQPCDCEHAIILRSRMAERLTQIPRVDGQWQPSPSILWDVFDCWYAYHPVLSRPARSWDEFQRQYGHFGP</sequence>
<dbReference type="GeneID" id="54473452"/>
<keyword evidence="2" id="KW-1185">Reference proteome</keyword>
<dbReference type="EMBL" id="MU001631">
    <property type="protein sequence ID" value="KAF2488019.1"/>
    <property type="molecule type" value="Genomic_DNA"/>
</dbReference>
<organism evidence="1 2">
    <name type="scientific">Neohortaea acidophila</name>
    <dbReference type="NCBI Taxonomy" id="245834"/>
    <lineage>
        <taxon>Eukaryota</taxon>
        <taxon>Fungi</taxon>
        <taxon>Dikarya</taxon>
        <taxon>Ascomycota</taxon>
        <taxon>Pezizomycotina</taxon>
        <taxon>Dothideomycetes</taxon>
        <taxon>Dothideomycetidae</taxon>
        <taxon>Mycosphaerellales</taxon>
        <taxon>Teratosphaeriaceae</taxon>
        <taxon>Neohortaea</taxon>
    </lineage>
</organism>
<name>A0A6A6Q7J7_9PEZI</name>
<dbReference type="Proteomes" id="UP000799767">
    <property type="component" value="Unassembled WGS sequence"/>
</dbReference>
<protein>
    <recommendedName>
        <fullName evidence="3">F-box domain-containing protein</fullName>
    </recommendedName>
</protein>
<dbReference type="RefSeq" id="XP_033594588.1">
    <property type="nucleotide sequence ID" value="XM_033732450.1"/>
</dbReference>
<dbReference type="OrthoDB" id="62952at2759"/>
<proteinExistence type="predicted"/>